<dbReference type="EMBL" id="KQ235637">
    <property type="protein sequence ID" value="KMZ96349.1"/>
    <property type="molecule type" value="Genomic_DNA"/>
</dbReference>
<accession>A0A0J9TM06</accession>
<feature type="compositionally biased region" description="Acidic residues" evidence="1">
    <location>
        <begin position="67"/>
        <end position="93"/>
    </location>
</feature>
<name>A0A0J9TM06_PLAVI</name>
<gene>
    <name evidence="2" type="ORF">PVNG_02488</name>
</gene>
<feature type="region of interest" description="Disordered" evidence="1">
    <location>
        <begin position="40"/>
        <end position="93"/>
    </location>
</feature>
<evidence type="ECO:0000256" key="1">
    <source>
        <dbReference type="SAM" id="MobiDB-lite"/>
    </source>
</evidence>
<evidence type="ECO:0000313" key="2">
    <source>
        <dbReference type="EMBL" id="KMZ96349.1"/>
    </source>
</evidence>
<organism evidence="2 3">
    <name type="scientific">Plasmodium vivax North Korean</name>
    <dbReference type="NCBI Taxonomy" id="1035514"/>
    <lineage>
        <taxon>Eukaryota</taxon>
        <taxon>Sar</taxon>
        <taxon>Alveolata</taxon>
        <taxon>Apicomplexa</taxon>
        <taxon>Aconoidasida</taxon>
        <taxon>Haemosporida</taxon>
        <taxon>Plasmodiidae</taxon>
        <taxon>Plasmodium</taxon>
        <taxon>Plasmodium (Plasmodium)</taxon>
    </lineage>
</organism>
<sequence length="93" mass="10924">MIDPRFVYIGANEWKLREYMDYGEYIKVIGKRVQDISFREVEEEKGETSEVSSVAKTKGRKKREIPEEVEELEEEGEDEGGQDSEINFVEEEE</sequence>
<dbReference type="Proteomes" id="UP000053239">
    <property type="component" value="Unassembled WGS sequence"/>
</dbReference>
<evidence type="ECO:0000313" key="3">
    <source>
        <dbReference type="Proteomes" id="UP000053239"/>
    </source>
</evidence>
<proteinExistence type="predicted"/>
<dbReference type="AlphaFoldDB" id="A0A0J9TM06"/>
<reference evidence="2 3" key="1">
    <citation type="submission" date="2011-09" db="EMBL/GenBank/DDBJ databases">
        <title>The Genome Sequence of Plasmodium vivax North Korean.</title>
        <authorList>
            <consortium name="The Broad Institute Genome Sequencing Platform"/>
            <consortium name="The Broad Institute Genome Sequencing Center for Infectious Disease"/>
            <person name="Neafsey D."/>
            <person name="Carlton J."/>
            <person name="Barnwell J."/>
            <person name="Collins W."/>
            <person name="Escalante A."/>
            <person name="Mullikin J."/>
            <person name="Saul A."/>
            <person name="Guigo R."/>
            <person name="Camara F."/>
            <person name="Young S.K."/>
            <person name="Zeng Q."/>
            <person name="Gargeya S."/>
            <person name="Fitzgerald M."/>
            <person name="Haas B."/>
            <person name="Abouelleil A."/>
            <person name="Alvarado L."/>
            <person name="Arachchi H.M."/>
            <person name="Berlin A."/>
            <person name="Brown A."/>
            <person name="Chapman S.B."/>
            <person name="Chen Z."/>
            <person name="Dunbar C."/>
            <person name="Freedman E."/>
            <person name="Gearin G."/>
            <person name="Gellesch M."/>
            <person name="Goldberg J."/>
            <person name="Griggs A."/>
            <person name="Gujja S."/>
            <person name="Heiman D."/>
            <person name="Howarth C."/>
            <person name="Larson L."/>
            <person name="Lui A."/>
            <person name="MacDonald P.J.P."/>
            <person name="Montmayeur A."/>
            <person name="Murphy C."/>
            <person name="Neiman D."/>
            <person name="Pearson M."/>
            <person name="Priest M."/>
            <person name="Roberts A."/>
            <person name="Saif S."/>
            <person name="Shea T."/>
            <person name="Shenoy N."/>
            <person name="Sisk P."/>
            <person name="Stolte C."/>
            <person name="Sykes S."/>
            <person name="Wortman J."/>
            <person name="Nusbaum C."/>
            <person name="Birren B."/>
        </authorList>
    </citation>
    <scope>NUCLEOTIDE SEQUENCE [LARGE SCALE GENOMIC DNA]</scope>
    <source>
        <strain evidence="2 3">North Korean</strain>
    </source>
</reference>
<protein>
    <submittedName>
        <fullName evidence="2">Uncharacterized protein</fullName>
    </submittedName>
</protein>